<evidence type="ECO:0000256" key="7">
    <source>
        <dbReference type="ARBA" id="ARBA00022475"/>
    </source>
</evidence>
<organism evidence="13 14">
    <name type="scientific">Steroidobacter gossypii</name>
    <dbReference type="NCBI Taxonomy" id="2805490"/>
    <lineage>
        <taxon>Bacteria</taxon>
        <taxon>Pseudomonadati</taxon>
        <taxon>Pseudomonadota</taxon>
        <taxon>Gammaproteobacteria</taxon>
        <taxon>Steroidobacterales</taxon>
        <taxon>Steroidobacteraceae</taxon>
        <taxon>Steroidobacter</taxon>
    </lineage>
</organism>
<protein>
    <recommendedName>
        <fullName evidence="5">Intermembrane phospholipid transport system permease protein MlaE</fullName>
    </recommendedName>
</protein>
<comment type="similarity">
    <text evidence="3 12">Belongs to the MlaE permease family.</text>
</comment>
<dbReference type="PANTHER" id="PTHR30188">
    <property type="entry name" value="ABC TRANSPORTER PERMEASE PROTEIN-RELATED"/>
    <property type="match status" value="1"/>
</dbReference>
<evidence type="ECO:0000256" key="3">
    <source>
        <dbReference type="ARBA" id="ARBA00007556"/>
    </source>
</evidence>
<dbReference type="NCBIfam" id="NF033619">
    <property type="entry name" value="perm_MlaE_1"/>
    <property type="match status" value="1"/>
</dbReference>
<feature type="transmembrane region" description="Helical" evidence="12">
    <location>
        <begin position="196"/>
        <end position="216"/>
    </location>
</feature>
<evidence type="ECO:0000256" key="1">
    <source>
        <dbReference type="ARBA" id="ARBA00002460"/>
    </source>
</evidence>
<feature type="transmembrane region" description="Helical" evidence="12">
    <location>
        <begin position="12"/>
        <end position="30"/>
    </location>
</feature>
<dbReference type="EMBL" id="JAEVLS010000004">
    <property type="protein sequence ID" value="MBM0107074.1"/>
    <property type="molecule type" value="Genomic_DNA"/>
</dbReference>
<evidence type="ECO:0000313" key="14">
    <source>
        <dbReference type="Proteomes" id="UP000661077"/>
    </source>
</evidence>
<dbReference type="Proteomes" id="UP000661077">
    <property type="component" value="Unassembled WGS sequence"/>
</dbReference>
<evidence type="ECO:0000313" key="13">
    <source>
        <dbReference type="EMBL" id="MBM0107074.1"/>
    </source>
</evidence>
<dbReference type="InterPro" id="IPR030802">
    <property type="entry name" value="Permease_MalE"/>
</dbReference>
<evidence type="ECO:0000256" key="6">
    <source>
        <dbReference type="ARBA" id="ARBA00022448"/>
    </source>
</evidence>
<dbReference type="RefSeq" id="WP_203169182.1">
    <property type="nucleotide sequence ID" value="NZ_JAEVLS010000004.1"/>
</dbReference>
<evidence type="ECO:0000256" key="4">
    <source>
        <dbReference type="ARBA" id="ARBA00011380"/>
    </source>
</evidence>
<comment type="function">
    <text evidence="1">Part of the ABC transporter complex MlaFEDB, which is involved in a phospholipid transport pathway that maintains lipid asymmetry in the outer membrane by retrograde trafficking of phospholipids from the outer membrane to the inner membrane. Probably responsible for the translocation of the substrate across the membrane.</text>
</comment>
<evidence type="ECO:0000256" key="10">
    <source>
        <dbReference type="ARBA" id="ARBA00022989"/>
    </source>
</evidence>
<keyword evidence="10 12" id="KW-1133">Transmembrane helix</keyword>
<keyword evidence="11 12" id="KW-0472">Membrane</keyword>
<evidence type="ECO:0000256" key="8">
    <source>
        <dbReference type="ARBA" id="ARBA00022519"/>
    </source>
</evidence>
<comment type="caution">
    <text evidence="13">The sequence shown here is derived from an EMBL/GenBank/DDBJ whole genome shotgun (WGS) entry which is preliminary data.</text>
</comment>
<dbReference type="NCBIfam" id="TIGR00056">
    <property type="entry name" value="MlaE family lipid ABC transporter permease subunit"/>
    <property type="match status" value="1"/>
</dbReference>
<evidence type="ECO:0000256" key="11">
    <source>
        <dbReference type="ARBA" id="ARBA00023136"/>
    </source>
</evidence>
<evidence type="ECO:0000256" key="2">
    <source>
        <dbReference type="ARBA" id="ARBA00004429"/>
    </source>
</evidence>
<sequence length="255" mass="26681">MKLLREVTGNAGDFAATVGGVTLFLGRILGQTPRALLRPSLIIEQVHNTGALSLVIIMTCGLFVGAVLGLQGYNLLLRFGSEDALGTAAALALIRELGPVVTALLFSGRAGTALASEIGLMRATDQLTAMEMMAVDPIRRVVAPRFIGGVIAMPLLTLIFIAIGIFGVQVVGVQMFGVDSANFWSQMRSSVALDDIAEGAIKGVVFGFACSLIAVYEGYTAVPTAEGVGRATTRTVVISAVLTLMLDYMLTAVML</sequence>
<dbReference type="InterPro" id="IPR053408">
    <property type="entry name" value="MlaE_Permease"/>
</dbReference>
<name>A0ABS1X1I1_9GAMM</name>
<comment type="subcellular location">
    <subcellularLocation>
        <location evidence="2 12">Cell inner membrane</location>
        <topology evidence="2 12">Multi-pass membrane protein</topology>
    </subcellularLocation>
</comment>
<dbReference type="Pfam" id="PF02405">
    <property type="entry name" value="MlaE"/>
    <property type="match status" value="1"/>
</dbReference>
<accession>A0ABS1X1I1</accession>
<gene>
    <name evidence="13" type="primary">mlaE</name>
    <name evidence="13" type="ORF">JM946_20255</name>
</gene>
<keyword evidence="7" id="KW-1003">Cell membrane</keyword>
<evidence type="ECO:0000256" key="9">
    <source>
        <dbReference type="ARBA" id="ARBA00022692"/>
    </source>
</evidence>
<proteinExistence type="inferred from homology"/>
<keyword evidence="8 12" id="KW-0997">Cell inner membrane</keyword>
<evidence type="ECO:0000256" key="12">
    <source>
        <dbReference type="RuleBase" id="RU362044"/>
    </source>
</evidence>
<dbReference type="InterPro" id="IPR003453">
    <property type="entry name" value="ABC_MlaE_roteobac"/>
</dbReference>
<comment type="subunit">
    <text evidence="4">The complex is composed of two ATP-binding proteins (MlaF), two transmembrane proteins (MlaE), two cytoplasmic solute-binding proteins (MlaB) and six periplasmic solute-binding proteins (MlaD).</text>
</comment>
<evidence type="ECO:0000256" key="5">
    <source>
        <dbReference type="ARBA" id="ARBA00020857"/>
    </source>
</evidence>
<reference evidence="13 14" key="1">
    <citation type="journal article" date="2021" name="Int. J. Syst. Evol. Microbiol.">
        <title>Steroidobacter gossypii sp. nov., isolated from soil of cotton cropping field.</title>
        <authorList>
            <person name="Huang R."/>
            <person name="Yang S."/>
            <person name="Zhen C."/>
            <person name="Liu W."/>
        </authorList>
    </citation>
    <scope>NUCLEOTIDE SEQUENCE [LARGE SCALE GENOMIC DNA]</scope>
    <source>
        <strain evidence="13 14">S1-65</strain>
    </source>
</reference>
<feature type="transmembrane region" description="Helical" evidence="12">
    <location>
        <begin position="51"/>
        <end position="73"/>
    </location>
</feature>
<feature type="transmembrane region" description="Helical" evidence="12">
    <location>
        <begin position="236"/>
        <end position="254"/>
    </location>
</feature>
<keyword evidence="14" id="KW-1185">Reference proteome</keyword>
<keyword evidence="6" id="KW-0813">Transport</keyword>
<dbReference type="PANTHER" id="PTHR30188:SF4">
    <property type="entry name" value="PROTEIN TRIGALACTOSYLDIACYLGLYCEROL 1, CHLOROPLASTIC"/>
    <property type="match status" value="1"/>
</dbReference>
<feature type="transmembrane region" description="Helical" evidence="12">
    <location>
        <begin position="146"/>
        <end position="176"/>
    </location>
</feature>
<keyword evidence="9 12" id="KW-0812">Transmembrane</keyword>